<evidence type="ECO:0000256" key="3">
    <source>
        <dbReference type="ARBA" id="ARBA00022687"/>
    </source>
</evidence>
<protein>
    <recommendedName>
        <fullName evidence="11">HMG box domain-containing protein</fullName>
    </recommendedName>
</protein>
<sequence>MPTNILLAPTLMPGKTDLSSSATTLDLSIKSSSTKLSKSPERQMSSSTTTATLQKSLSPSKLSVLTTDPGGGGGSSSTTDSDEVKVFGCEKHEEDVDIDGDASSDRLSPVIKEEESSPQQAISNNLADRLNSEHQFHSFFPYFISPYYHAAAAGSATPPFDKMAPLSSLSKFMSPPPAHISSANLGIDPSTGVPNSMYSLSSPSSFQSLYAQHWRPPMFPFVFPPGYPFSPAVLSHGSPSTHTPSGHSSSIASHSNSPLGQKRSTTHRSMDISPQQQQHHKLSMSHDEKKPKKPHIKKPLNAFMLFMKEQRAQVVQECTLRESAAINQILGRKWHELDRNVQQKYYDMARDERMKHMQLYPGWSARDNYGARKKRGSKGKKREKSQGENGECLNQKKCRARFGLDQQSNWCKHCKRKKKCLRYTEDETACAGPNSVGGDPWSEEDDTDNIDGSDDGIEHCDIPMIEHSEEGNIHNTNGDNHSPHRGGISIDSDEENKSRILMHQQPPSSNGSGSSSTNGTVPMAMMTAAAAAAAAGMTTTTSSRKDSSSSSSSPQASFLQFSHQRYPIAAPPHFPSQHNHHHHHHHPYFDPFLQPTSMPLLNGLKRET</sequence>
<feature type="region of interest" description="Disordered" evidence="10">
    <location>
        <begin position="537"/>
        <end position="591"/>
    </location>
</feature>
<evidence type="ECO:0000256" key="9">
    <source>
        <dbReference type="PROSITE-ProRule" id="PRU00267"/>
    </source>
</evidence>
<evidence type="ECO:0000256" key="10">
    <source>
        <dbReference type="SAM" id="MobiDB-lite"/>
    </source>
</evidence>
<feature type="domain" description="HMG box" evidence="11">
    <location>
        <begin position="296"/>
        <end position="364"/>
    </location>
</feature>
<evidence type="ECO:0000256" key="2">
    <source>
        <dbReference type="ARBA" id="ARBA00006569"/>
    </source>
</evidence>
<keyword evidence="5 9" id="KW-0238">DNA-binding</keyword>
<feature type="region of interest" description="Disordered" evidence="10">
    <location>
        <begin position="366"/>
        <end position="389"/>
    </location>
</feature>
<dbReference type="Gene3D" id="1.10.30.10">
    <property type="entry name" value="High mobility group box domain"/>
    <property type="match status" value="1"/>
</dbReference>
<proteinExistence type="inferred from homology"/>
<gene>
    <name evidence="12" type="ORF">OXD698_LOCUS869</name>
</gene>
<feature type="region of interest" description="Disordered" evidence="10">
    <location>
        <begin position="28"/>
        <end position="119"/>
    </location>
</feature>
<dbReference type="FunFam" id="1.10.30.10:FF:000001">
    <property type="entry name" value="transcription factor 7 isoform X2"/>
    <property type="match status" value="1"/>
</dbReference>
<feature type="region of interest" description="Disordered" evidence="10">
    <location>
        <begin position="235"/>
        <end position="295"/>
    </location>
</feature>
<evidence type="ECO:0000256" key="8">
    <source>
        <dbReference type="ARBA" id="ARBA00023242"/>
    </source>
</evidence>
<dbReference type="GO" id="GO:1990907">
    <property type="term" value="C:beta-catenin-TCF complex"/>
    <property type="evidence" value="ECO:0007669"/>
    <property type="project" value="TreeGrafter"/>
</dbReference>
<reference evidence="12" key="1">
    <citation type="submission" date="2021-02" db="EMBL/GenBank/DDBJ databases">
        <authorList>
            <person name="Nowell W R."/>
        </authorList>
    </citation>
    <scope>NUCLEOTIDE SEQUENCE</scope>
</reference>
<feature type="compositionally biased region" description="Low complexity" evidence="10">
    <location>
        <begin position="537"/>
        <end position="553"/>
    </location>
</feature>
<keyword evidence="7" id="KW-0804">Transcription</keyword>
<dbReference type="GO" id="GO:0000981">
    <property type="term" value="F:DNA-binding transcription factor activity, RNA polymerase II-specific"/>
    <property type="evidence" value="ECO:0007669"/>
    <property type="project" value="TreeGrafter"/>
</dbReference>
<dbReference type="SMART" id="SM01366">
    <property type="entry name" value="c-clamp"/>
    <property type="match status" value="1"/>
</dbReference>
<evidence type="ECO:0000256" key="4">
    <source>
        <dbReference type="ARBA" id="ARBA00023015"/>
    </source>
</evidence>
<feature type="compositionally biased region" description="Basic and acidic residues" evidence="10">
    <location>
        <begin position="456"/>
        <end position="472"/>
    </location>
</feature>
<evidence type="ECO:0000313" key="13">
    <source>
        <dbReference type="Proteomes" id="UP000663844"/>
    </source>
</evidence>
<keyword evidence="4" id="KW-0805">Transcription regulation</keyword>
<comment type="subcellular location">
    <subcellularLocation>
        <location evidence="1">Nucleus</location>
    </subcellularLocation>
</comment>
<comment type="similarity">
    <text evidence="2">Belongs to the TCF/LEF family.</text>
</comment>
<dbReference type="PANTHER" id="PTHR10373">
    <property type="entry name" value="TRANSCRIPTION FACTOR 7 FAMILY MEMBER"/>
    <property type="match status" value="1"/>
</dbReference>
<feature type="compositionally biased region" description="Acidic residues" evidence="10">
    <location>
        <begin position="441"/>
        <end position="455"/>
    </location>
</feature>
<evidence type="ECO:0000256" key="5">
    <source>
        <dbReference type="ARBA" id="ARBA00023125"/>
    </source>
</evidence>
<dbReference type="EMBL" id="CAJOAZ010000023">
    <property type="protein sequence ID" value="CAF3493376.1"/>
    <property type="molecule type" value="Genomic_DNA"/>
</dbReference>
<dbReference type="Pfam" id="PF00505">
    <property type="entry name" value="HMG_box"/>
    <property type="match status" value="1"/>
</dbReference>
<dbReference type="Proteomes" id="UP000663844">
    <property type="component" value="Unassembled WGS sequence"/>
</dbReference>
<keyword evidence="3" id="KW-0879">Wnt signaling pathway</keyword>
<feature type="compositionally biased region" description="Polar residues" evidence="10">
    <location>
        <begin position="42"/>
        <end position="65"/>
    </location>
</feature>
<dbReference type="GO" id="GO:0000785">
    <property type="term" value="C:chromatin"/>
    <property type="evidence" value="ECO:0007669"/>
    <property type="project" value="TreeGrafter"/>
</dbReference>
<feature type="region of interest" description="Disordered" evidence="10">
    <location>
        <begin position="429"/>
        <end position="491"/>
    </location>
</feature>
<evidence type="ECO:0000256" key="7">
    <source>
        <dbReference type="ARBA" id="ARBA00023163"/>
    </source>
</evidence>
<dbReference type="InterPro" id="IPR036910">
    <property type="entry name" value="HMG_box_dom_sf"/>
</dbReference>
<keyword evidence="6" id="KW-0010">Activator</keyword>
<organism evidence="12 13">
    <name type="scientific">Adineta steineri</name>
    <dbReference type="NCBI Taxonomy" id="433720"/>
    <lineage>
        <taxon>Eukaryota</taxon>
        <taxon>Metazoa</taxon>
        <taxon>Spiralia</taxon>
        <taxon>Gnathifera</taxon>
        <taxon>Rotifera</taxon>
        <taxon>Eurotatoria</taxon>
        <taxon>Bdelloidea</taxon>
        <taxon>Adinetida</taxon>
        <taxon>Adinetidae</taxon>
        <taxon>Adineta</taxon>
    </lineage>
</organism>
<dbReference type="CDD" id="cd21996">
    <property type="entry name" value="HMG-box_TCF7-like"/>
    <property type="match status" value="1"/>
</dbReference>
<dbReference type="InterPro" id="IPR009071">
    <property type="entry name" value="HMG_box_dom"/>
</dbReference>
<dbReference type="PROSITE" id="PS50118">
    <property type="entry name" value="HMG_BOX_2"/>
    <property type="match status" value="1"/>
</dbReference>
<dbReference type="SMART" id="SM00398">
    <property type="entry name" value="HMG"/>
    <property type="match status" value="1"/>
</dbReference>
<feature type="compositionally biased region" description="Low complexity" evidence="10">
    <location>
        <begin position="28"/>
        <end position="37"/>
    </location>
</feature>
<dbReference type="PANTHER" id="PTHR10373:SF38">
    <property type="entry name" value="PROTEIN PANGOLIN, ISOFORM J"/>
    <property type="match status" value="1"/>
</dbReference>
<keyword evidence="8 9" id="KW-0539">Nucleus</keyword>
<comment type="caution">
    <text evidence="12">The sequence shown here is derived from an EMBL/GenBank/DDBJ whole genome shotgun (WGS) entry which is preliminary data.</text>
</comment>
<evidence type="ECO:0000313" key="12">
    <source>
        <dbReference type="EMBL" id="CAF3493376.1"/>
    </source>
</evidence>
<accession>A0A818GSK4</accession>
<dbReference type="GO" id="GO:0060070">
    <property type="term" value="P:canonical Wnt signaling pathway"/>
    <property type="evidence" value="ECO:0007669"/>
    <property type="project" value="TreeGrafter"/>
</dbReference>
<dbReference type="AlphaFoldDB" id="A0A818GSK4"/>
<feature type="DNA-binding region" description="HMG box" evidence="9">
    <location>
        <begin position="296"/>
        <end position="364"/>
    </location>
</feature>
<feature type="compositionally biased region" description="Low complexity" evidence="10">
    <location>
        <begin position="235"/>
        <end position="257"/>
    </location>
</feature>
<feature type="compositionally biased region" description="Basic residues" evidence="10">
    <location>
        <begin position="371"/>
        <end position="383"/>
    </location>
</feature>
<dbReference type="GO" id="GO:0000978">
    <property type="term" value="F:RNA polymerase II cis-regulatory region sequence-specific DNA binding"/>
    <property type="evidence" value="ECO:0007669"/>
    <property type="project" value="TreeGrafter"/>
</dbReference>
<evidence type="ECO:0000256" key="6">
    <source>
        <dbReference type="ARBA" id="ARBA00023159"/>
    </source>
</evidence>
<evidence type="ECO:0000256" key="1">
    <source>
        <dbReference type="ARBA" id="ARBA00004123"/>
    </source>
</evidence>
<feature type="compositionally biased region" description="Polar residues" evidence="10">
    <location>
        <begin position="554"/>
        <end position="563"/>
    </location>
</feature>
<name>A0A818GSK4_9BILA</name>
<dbReference type="SUPFAM" id="SSF47095">
    <property type="entry name" value="HMG-box"/>
    <property type="match status" value="1"/>
</dbReference>
<feature type="compositionally biased region" description="Basic and acidic residues" evidence="10">
    <location>
        <begin position="82"/>
        <end position="94"/>
    </location>
</feature>
<dbReference type="InterPro" id="IPR024940">
    <property type="entry name" value="TCF/LEF"/>
</dbReference>
<evidence type="ECO:0000259" key="11">
    <source>
        <dbReference type="PROSITE" id="PS50118"/>
    </source>
</evidence>